<comment type="similarity">
    <text evidence="1">Belongs to the bacterial solute-binding protein 3 family.</text>
</comment>
<evidence type="ECO:0000256" key="2">
    <source>
        <dbReference type="ARBA" id="ARBA00022729"/>
    </source>
</evidence>
<dbReference type="EMBL" id="MKEK01000001">
    <property type="protein sequence ID" value="OEY70385.1"/>
    <property type="molecule type" value="Genomic_DNA"/>
</dbReference>
<dbReference type="Gene3D" id="3.40.190.10">
    <property type="entry name" value="Periplasmic binding protein-like II"/>
    <property type="match status" value="2"/>
</dbReference>
<dbReference type="SMART" id="SM00062">
    <property type="entry name" value="PBPb"/>
    <property type="match status" value="1"/>
</dbReference>
<evidence type="ECO:0000313" key="5">
    <source>
        <dbReference type="Proteomes" id="UP000242258"/>
    </source>
</evidence>
<proteinExistence type="inferred from homology"/>
<dbReference type="PANTHER" id="PTHR35936">
    <property type="entry name" value="MEMBRANE-BOUND LYTIC MUREIN TRANSGLYCOSYLASE F"/>
    <property type="match status" value="1"/>
</dbReference>
<organism evidence="4 5">
    <name type="scientific">Rheinheimera salexigens</name>
    <dbReference type="NCBI Taxonomy" id="1628148"/>
    <lineage>
        <taxon>Bacteria</taxon>
        <taxon>Pseudomonadati</taxon>
        <taxon>Pseudomonadota</taxon>
        <taxon>Gammaproteobacteria</taxon>
        <taxon>Chromatiales</taxon>
        <taxon>Chromatiaceae</taxon>
        <taxon>Rheinheimera</taxon>
    </lineage>
</organism>
<protein>
    <submittedName>
        <fullName evidence="4">Amino acid ABC transporter substrate-binding protein</fullName>
    </submittedName>
</protein>
<feature type="domain" description="Solute-binding protein family 3/N-terminal" evidence="3">
    <location>
        <begin position="41"/>
        <end position="269"/>
    </location>
</feature>
<dbReference type="Proteomes" id="UP000242258">
    <property type="component" value="Unassembled WGS sequence"/>
</dbReference>
<dbReference type="Pfam" id="PF00497">
    <property type="entry name" value="SBP_bac_3"/>
    <property type="match status" value="1"/>
</dbReference>
<reference evidence="5" key="1">
    <citation type="submission" date="2016-09" db="EMBL/GenBank/DDBJ databases">
        <authorList>
            <person name="Wan X."/>
            <person name="Hou S."/>
        </authorList>
    </citation>
    <scope>NUCLEOTIDE SEQUENCE [LARGE SCALE GENOMIC DNA]</scope>
    <source>
        <strain evidence="5">KH87</strain>
    </source>
</reference>
<evidence type="ECO:0000259" key="3">
    <source>
        <dbReference type="SMART" id="SM00062"/>
    </source>
</evidence>
<dbReference type="InterPro" id="IPR001638">
    <property type="entry name" value="Solute-binding_3/MltF_N"/>
</dbReference>
<dbReference type="RefSeq" id="WP_070049939.1">
    <property type="nucleotide sequence ID" value="NZ_CBCSDO010000009.1"/>
</dbReference>
<dbReference type="SUPFAM" id="SSF53850">
    <property type="entry name" value="Periplasmic binding protein-like II"/>
    <property type="match status" value="1"/>
</dbReference>
<gene>
    <name evidence="4" type="ORF">BI198_12970</name>
</gene>
<comment type="caution">
    <text evidence="4">The sequence shown here is derived from an EMBL/GenBank/DDBJ whole genome shotgun (WGS) entry which is preliminary data.</text>
</comment>
<dbReference type="AlphaFoldDB" id="A0A1E7Q869"/>
<sequence length="269" mass="30399">MNKLMLVMGCALIGVVGCKPAEQVIIEKTTEVIEAKAPDCTLTFGIDAWEPYQYMTVDNKPTGLDIEIASAVLNNMNCQLAVEQGSWTELLLKLKTGEVDAVLGASKTEDRKSFAYFSDAYRKERFQLYVRKDNINYPYENISAFLEDGHKLGIVNQYYYGDDMAELYENETFQPLFVGAIISELNIARLLDEEIDGLLEDSFVGASIMRRKGLDKYIKPHNISLESTDVFVMFSQESVTEEQVAAFNRGLTQLKENGEYNKLVSKYSH</sequence>
<accession>A0A1E7Q869</accession>
<keyword evidence="2" id="KW-0732">Signal</keyword>
<dbReference type="OrthoDB" id="9768183at2"/>
<dbReference type="STRING" id="1628148.BI198_12970"/>
<dbReference type="PROSITE" id="PS51257">
    <property type="entry name" value="PROKAR_LIPOPROTEIN"/>
    <property type="match status" value="1"/>
</dbReference>
<evidence type="ECO:0000313" key="4">
    <source>
        <dbReference type="EMBL" id="OEY70385.1"/>
    </source>
</evidence>
<dbReference type="PANTHER" id="PTHR35936:SF25">
    <property type="entry name" value="ABC TRANSPORTER SUBSTRATE-BINDING PROTEIN"/>
    <property type="match status" value="1"/>
</dbReference>
<keyword evidence="5" id="KW-1185">Reference proteome</keyword>
<name>A0A1E7Q869_9GAMM</name>
<evidence type="ECO:0000256" key="1">
    <source>
        <dbReference type="ARBA" id="ARBA00010333"/>
    </source>
</evidence>